<dbReference type="SUPFAM" id="SSF52047">
    <property type="entry name" value="RNI-like"/>
    <property type="match status" value="2"/>
</dbReference>
<dbReference type="Gene3D" id="3.80.10.10">
    <property type="entry name" value="Ribonuclease Inhibitor"/>
    <property type="match status" value="2"/>
</dbReference>
<reference evidence="3" key="1">
    <citation type="submission" date="2016-04" db="EMBL/GenBank/DDBJ databases">
        <authorList>
            <person name="Evans L.H."/>
            <person name="Alamgir A."/>
            <person name="Owens N."/>
            <person name="Weber N.D."/>
            <person name="Virtaneva K."/>
            <person name="Barbian K."/>
            <person name="Babar A."/>
            <person name="Rosenke K."/>
        </authorList>
    </citation>
    <scope>NUCLEOTIDE SEQUENCE [LARGE SCALE GENOMIC DNA]</scope>
    <source>
        <strain evidence="3">CBS 101.48</strain>
    </source>
</reference>
<evidence type="ECO:0000313" key="3">
    <source>
        <dbReference type="EMBL" id="SAM01828.1"/>
    </source>
</evidence>
<dbReference type="PANTHER" id="PTHR13318">
    <property type="entry name" value="PARTNER OF PAIRED, ISOFORM B-RELATED"/>
    <property type="match status" value="1"/>
</dbReference>
<evidence type="ECO:0000313" key="4">
    <source>
        <dbReference type="Proteomes" id="UP000078561"/>
    </source>
</evidence>
<dbReference type="PROSITE" id="PS50181">
    <property type="entry name" value="FBOX"/>
    <property type="match status" value="1"/>
</dbReference>
<name>A0A168P6B4_ABSGL</name>
<dbReference type="InterPro" id="IPR036047">
    <property type="entry name" value="F-box-like_dom_sf"/>
</dbReference>
<dbReference type="InterPro" id="IPR057207">
    <property type="entry name" value="FBXL15_LRR"/>
</dbReference>
<evidence type="ECO:0000256" key="1">
    <source>
        <dbReference type="SAM" id="MobiDB-lite"/>
    </source>
</evidence>
<dbReference type="SUPFAM" id="SSF81383">
    <property type="entry name" value="F-box domain"/>
    <property type="match status" value="1"/>
</dbReference>
<dbReference type="InParanoid" id="A0A168P6B4"/>
<feature type="domain" description="F-box" evidence="2">
    <location>
        <begin position="36"/>
        <end position="82"/>
    </location>
</feature>
<protein>
    <recommendedName>
        <fullName evidence="2">F-box domain-containing protein</fullName>
    </recommendedName>
</protein>
<dbReference type="InterPro" id="IPR006553">
    <property type="entry name" value="Leu-rich_rpt_Cys-con_subtyp"/>
</dbReference>
<keyword evidence="4" id="KW-1185">Reference proteome</keyword>
<dbReference type="Pfam" id="PF12937">
    <property type="entry name" value="F-box-like"/>
    <property type="match status" value="1"/>
</dbReference>
<dbReference type="Pfam" id="PF25372">
    <property type="entry name" value="DUF7885"/>
    <property type="match status" value="2"/>
</dbReference>
<dbReference type="OMA" id="ETVHVDR"/>
<dbReference type="OrthoDB" id="550575at2759"/>
<evidence type="ECO:0000259" key="2">
    <source>
        <dbReference type="PROSITE" id="PS50181"/>
    </source>
</evidence>
<gene>
    <name evidence="3" type="primary">ABSGL_07577.1 scaffold 8890</name>
</gene>
<accession>A0A168P6B4</accession>
<dbReference type="InterPro" id="IPR001810">
    <property type="entry name" value="F-box_dom"/>
</dbReference>
<dbReference type="SMART" id="SM00367">
    <property type="entry name" value="LRR_CC"/>
    <property type="match status" value="9"/>
</dbReference>
<dbReference type="Proteomes" id="UP000078561">
    <property type="component" value="Unassembled WGS sequence"/>
</dbReference>
<proteinExistence type="predicted"/>
<sequence>MLTLPNQPSLPYLTITNTKTATTLLDLTTVDTLPLSCAFHRIPDELQIKILAYLTVQDLLKVTEVCHKWYALVYEGSLWKTLDISPFYKTIPSDHLLKLGLAAGNFLKIANFRGCHQLTSQMLRVLSEHCVNVESLYLKDCRKISTPSLACFLQRATSLTLLDLSGLECVKNSTLKIIGQSLPYLEKLNLSWCKNITGEGIQHLVYHGGKCHSIEILKLNGAGLMDETTMGILALYSPKLRQLSLASCITLTDPAFARLLQSPVKRWTHLNLSNCSRLSDRSLKQLALNGGDQLTHLELAGCHALTDTGLTFLAPRLRSLVHLDLEDLSHITSATIKALANNQPNLKRLCLSNCSLIDDDAILHLILHGICTKLDHLELDGCAITDTCLDTIATFLVDHERIRLEHSQELNDVIHAPLSTSPSTSSSFTPSSISSSGISSISSTLHSFDLSSAPIGSTALHQETLAASCQRSMTIELLDCGDVSESGVRSALAKAGPFLDIKSFYSWRDGQWHDHAAPLRSSTRHPSSVVRRRHDHNNRTLTAGQSSGCLIL</sequence>
<organism evidence="3">
    <name type="scientific">Absidia glauca</name>
    <name type="common">Pin mould</name>
    <dbReference type="NCBI Taxonomy" id="4829"/>
    <lineage>
        <taxon>Eukaryota</taxon>
        <taxon>Fungi</taxon>
        <taxon>Fungi incertae sedis</taxon>
        <taxon>Mucoromycota</taxon>
        <taxon>Mucoromycotina</taxon>
        <taxon>Mucoromycetes</taxon>
        <taxon>Mucorales</taxon>
        <taxon>Cunninghamellaceae</taxon>
        <taxon>Absidia</taxon>
    </lineage>
</organism>
<dbReference type="InterPro" id="IPR032675">
    <property type="entry name" value="LRR_dom_sf"/>
</dbReference>
<dbReference type="GO" id="GO:0019005">
    <property type="term" value="C:SCF ubiquitin ligase complex"/>
    <property type="evidence" value="ECO:0007669"/>
    <property type="project" value="TreeGrafter"/>
</dbReference>
<dbReference type="SMART" id="SM00256">
    <property type="entry name" value="FBOX"/>
    <property type="match status" value="1"/>
</dbReference>
<dbReference type="EMBL" id="LT553587">
    <property type="protein sequence ID" value="SAM01828.1"/>
    <property type="molecule type" value="Genomic_DNA"/>
</dbReference>
<dbReference type="STRING" id="4829.A0A168P6B4"/>
<feature type="region of interest" description="Disordered" evidence="1">
    <location>
        <begin position="518"/>
        <end position="547"/>
    </location>
</feature>
<dbReference type="GO" id="GO:0031146">
    <property type="term" value="P:SCF-dependent proteasomal ubiquitin-dependent protein catabolic process"/>
    <property type="evidence" value="ECO:0007669"/>
    <property type="project" value="TreeGrafter"/>
</dbReference>
<dbReference type="AlphaFoldDB" id="A0A168P6B4"/>